<dbReference type="Gene3D" id="2.130.10.80">
    <property type="entry name" value="Galactose oxidase/kelch, beta-propeller"/>
    <property type="match status" value="1"/>
</dbReference>
<sequence length="167" mass="18471">FNASNSPFQLLAMLKHKRVSSAVAYKDELIFFGLDKSQGGSSNDLIIINETSNYSLNIVENTDINMTVSKRFSYGTMYKFDILNYSWAVYNASTQPICRVQHTATMTLDGTIIMIGGLFNPEIAQKANIIGRVYTRWGHTATLTTNNQSIIISGDHSNSTSSITDIA</sequence>
<protein>
    <submittedName>
        <fullName evidence="1">7412_t:CDS:1</fullName>
    </submittedName>
</protein>
<feature type="non-terminal residue" evidence="1">
    <location>
        <position position="167"/>
    </location>
</feature>
<evidence type="ECO:0000313" key="2">
    <source>
        <dbReference type="Proteomes" id="UP000789901"/>
    </source>
</evidence>
<feature type="non-terminal residue" evidence="1">
    <location>
        <position position="1"/>
    </location>
</feature>
<reference evidence="1 2" key="1">
    <citation type="submission" date="2021-06" db="EMBL/GenBank/DDBJ databases">
        <authorList>
            <person name="Kallberg Y."/>
            <person name="Tangrot J."/>
            <person name="Rosling A."/>
        </authorList>
    </citation>
    <scope>NUCLEOTIDE SEQUENCE [LARGE SCALE GENOMIC DNA]</scope>
    <source>
        <strain evidence="1 2">120-4 pot B 10/14</strain>
    </source>
</reference>
<dbReference type="Proteomes" id="UP000789901">
    <property type="component" value="Unassembled WGS sequence"/>
</dbReference>
<accession>A0ABN7WR27</accession>
<proteinExistence type="predicted"/>
<evidence type="ECO:0000313" key="1">
    <source>
        <dbReference type="EMBL" id="CAG8838688.1"/>
    </source>
</evidence>
<organism evidence="1 2">
    <name type="scientific">Gigaspora margarita</name>
    <dbReference type="NCBI Taxonomy" id="4874"/>
    <lineage>
        <taxon>Eukaryota</taxon>
        <taxon>Fungi</taxon>
        <taxon>Fungi incertae sedis</taxon>
        <taxon>Mucoromycota</taxon>
        <taxon>Glomeromycotina</taxon>
        <taxon>Glomeromycetes</taxon>
        <taxon>Diversisporales</taxon>
        <taxon>Gigasporaceae</taxon>
        <taxon>Gigaspora</taxon>
    </lineage>
</organism>
<gene>
    <name evidence="1" type="ORF">GMARGA_LOCUS34102</name>
</gene>
<keyword evidence="2" id="KW-1185">Reference proteome</keyword>
<dbReference type="SUPFAM" id="SSF50965">
    <property type="entry name" value="Galactose oxidase, central domain"/>
    <property type="match status" value="1"/>
</dbReference>
<dbReference type="EMBL" id="CAJVQB010058693">
    <property type="protein sequence ID" value="CAG8838688.1"/>
    <property type="molecule type" value="Genomic_DNA"/>
</dbReference>
<dbReference type="InterPro" id="IPR011043">
    <property type="entry name" value="Gal_Oxase/kelch_b-propeller"/>
</dbReference>
<name>A0ABN7WR27_GIGMA</name>
<dbReference type="InterPro" id="IPR037293">
    <property type="entry name" value="Gal_Oxidase_central_sf"/>
</dbReference>
<comment type="caution">
    <text evidence="1">The sequence shown here is derived from an EMBL/GenBank/DDBJ whole genome shotgun (WGS) entry which is preliminary data.</text>
</comment>